<gene>
    <name evidence="2" type="ORF">A3D26_00700</name>
</gene>
<organism evidence="2 3">
    <name type="scientific">Candidatus Blackburnbacteria bacterium RIFCSPHIGHO2_02_FULL_44_20</name>
    <dbReference type="NCBI Taxonomy" id="1797516"/>
    <lineage>
        <taxon>Bacteria</taxon>
        <taxon>Candidatus Blackburniibacteriota</taxon>
    </lineage>
</organism>
<accession>A0A1G1V5L4</accession>
<keyword evidence="1" id="KW-1133">Transmembrane helix</keyword>
<dbReference type="AlphaFoldDB" id="A0A1G1V5L4"/>
<keyword evidence="1" id="KW-0472">Membrane</keyword>
<evidence type="ECO:0000313" key="3">
    <source>
        <dbReference type="Proteomes" id="UP000178319"/>
    </source>
</evidence>
<proteinExistence type="predicted"/>
<comment type="caution">
    <text evidence="2">The sequence shown here is derived from an EMBL/GenBank/DDBJ whole genome shotgun (WGS) entry which is preliminary data.</text>
</comment>
<dbReference type="EMBL" id="MHBZ01000031">
    <property type="protein sequence ID" value="OGY10666.1"/>
    <property type="molecule type" value="Genomic_DNA"/>
</dbReference>
<evidence type="ECO:0000256" key="1">
    <source>
        <dbReference type="SAM" id="Phobius"/>
    </source>
</evidence>
<protein>
    <submittedName>
        <fullName evidence="2">Uncharacterized protein</fullName>
    </submittedName>
</protein>
<sequence>MSQELLSTLAWIILFSVQAAWSGYQLGFNLQSGLRTIRFERRDGAWHLKVWPLLTAVAFLTLGGVVFYVSGLAFTQTHVGVVRVVETVLFLLLSLVGWRVSYYTRSAAERKRIRGY</sequence>
<feature type="transmembrane region" description="Helical" evidence="1">
    <location>
        <begin position="81"/>
        <end position="100"/>
    </location>
</feature>
<reference evidence="2 3" key="1">
    <citation type="journal article" date="2016" name="Nat. Commun.">
        <title>Thousands of microbial genomes shed light on interconnected biogeochemical processes in an aquifer system.</title>
        <authorList>
            <person name="Anantharaman K."/>
            <person name="Brown C.T."/>
            <person name="Hug L.A."/>
            <person name="Sharon I."/>
            <person name="Castelle C.J."/>
            <person name="Probst A.J."/>
            <person name="Thomas B.C."/>
            <person name="Singh A."/>
            <person name="Wilkins M.J."/>
            <person name="Karaoz U."/>
            <person name="Brodie E.L."/>
            <person name="Williams K.H."/>
            <person name="Hubbard S.S."/>
            <person name="Banfield J.F."/>
        </authorList>
    </citation>
    <scope>NUCLEOTIDE SEQUENCE [LARGE SCALE GENOMIC DNA]</scope>
</reference>
<keyword evidence="1" id="KW-0812">Transmembrane</keyword>
<feature type="transmembrane region" description="Helical" evidence="1">
    <location>
        <begin position="50"/>
        <end position="69"/>
    </location>
</feature>
<evidence type="ECO:0000313" key="2">
    <source>
        <dbReference type="EMBL" id="OGY10666.1"/>
    </source>
</evidence>
<dbReference type="Proteomes" id="UP000178319">
    <property type="component" value="Unassembled WGS sequence"/>
</dbReference>
<name>A0A1G1V5L4_9BACT</name>